<reference evidence="1 2" key="1">
    <citation type="journal article" date="2017" name="Int. J. Parasitol.">
        <title>The genome of the protozoan parasite Cystoisospora suis and a reverse vaccinology approach to identify vaccine candidates.</title>
        <authorList>
            <person name="Palmieri N."/>
            <person name="Shrestha A."/>
            <person name="Ruttkowski B."/>
            <person name="Beck T."/>
            <person name="Vogl C."/>
            <person name="Tomley F."/>
            <person name="Blake D.P."/>
            <person name="Joachim A."/>
        </authorList>
    </citation>
    <scope>NUCLEOTIDE SEQUENCE [LARGE SCALE GENOMIC DNA]</scope>
    <source>
        <strain evidence="1 2">Wien I</strain>
    </source>
</reference>
<dbReference type="GeneID" id="94429253"/>
<dbReference type="AlphaFoldDB" id="A0A2C6KIG4"/>
<comment type="caution">
    <text evidence="1">The sequence shown here is derived from an EMBL/GenBank/DDBJ whole genome shotgun (WGS) entry which is preliminary data.</text>
</comment>
<dbReference type="EMBL" id="MIGC01002899">
    <property type="protein sequence ID" value="PHJ20290.1"/>
    <property type="molecule type" value="Genomic_DNA"/>
</dbReference>
<gene>
    <name evidence="1" type="ORF">CSUI_005875</name>
</gene>
<keyword evidence="2" id="KW-1185">Reference proteome</keyword>
<evidence type="ECO:0000313" key="1">
    <source>
        <dbReference type="EMBL" id="PHJ20290.1"/>
    </source>
</evidence>
<dbReference type="Proteomes" id="UP000221165">
    <property type="component" value="Unassembled WGS sequence"/>
</dbReference>
<dbReference type="VEuPathDB" id="ToxoDB:CSUI_005875"/>
<sequence>MWTIQTHRWETGWDEDSRRGIISKLHLACEHNFELSSASLQKSDRMKPPSLHCACRGRFGSTPRENPPEKNSWTHHTILQQPSTSLQNDHYRGARWLRI</sequence>
<organism evidence="1 2">
    <name type="scientific">Cystoisospora suis</name>
    <dbReference type="NCBI Taxonomy" id="483139"/>
    <lineage>
        <taxon>Eukaryota</taxon>
        <taxon>Sar</taxon>
        <taxon>Alveolata</taxon>
        <taxon>Apicomplexa</taxon>
        <taxon>Conoidasida</taxon>
        <taxon>Coccidia</taxon>
        <taxon>Eucoccidiorida</taxon>
        <taxon>Eimeriorina</taxon>
        <taxon>Sarcocystidae</taxon>
        <taxon>Cystoisospora</taxon>
    </lineage>
</organism>
<proteinExistence type="predicted"/>
<protein>
    <submittedName>
        <fullName evidence="1">Uncharacterized protein</fullName>
    </submittedName>
</protein>
<evidence type="ECO:0000313" key="2">
    <source>
        <dbReference type="Proteomes" id="UP000221165"/>
    </source>
</evidence>
<accession>A0A2C6KIG4</accession>
<name>A0A2C6KIG4_9APIC</name>
<dbReference type="RefSeq" id="XP_067921980.1">
    <property type="nucleotide sequence ID" value="XM_068066042.1"/>
</dbReference>